<sequence>MEEFHTTKLGMANDLYECAKPTFEALNGLCSLSYEAAKQVENCHELAMMFYQGSPEVFDCRERCCHDSSTYNASEPFLCGPEKMYFDGWFRPCFKPVPSQTLKDNACMRICTTRQYVKYTRWFCNQDAKAVFQAYVGEMISKYQNLNRCFEKCPMVPA</sequence>
<dbReference type="Proteomes" id="UP000492821">
    <property type="component" value="Unassembled WGS sequence"/>
</dbReference>
<proteinExistence type="predicted"/>
<reference evidence="2" key="2">
    <citation type="submission" date="2020-10" db="UniProtKB">
        <authorList>
            <consortium name="WormBaseParasite"/>
        </authorList>
    </citation>
    <scope>IDENTIFICATION</scope>
</reference>
<reference evidence="1" key="1">
    <citation type="journal article" date="2013" name="Genetics">
        <title>The draft genome and transcriptome of Panagrellus redivivus are shaped by the harsh demands of a free-living lifestyle.</title>
        <authorList>
            <person name="Srinivasan J."/>
            <person name="Dillman A.R."/>
            <person name="Macchietto M.G."/>
            <person name="Heikkinen L."/>
            <person name="Lakso M."/>
            <person name="Fracchia K.M."/>
            <person name="Antoshechkin I."/>
            <person name="Mortazavi A."/>
            <person name="Wong G."/>
            <person name="Sternberg P.W."/>
        </authorList>
    </citation>
    <scope>NUCLEOTIDE SEQUENCE [LARGE SCALE GENOMIC DNA]</scope>
    <source>
        <strain evidence="1">MT8872</strain>
    </source>
</reference>
<dbReference type="WBParaSite" id="Pan_g2910.t1">
    <property type="protein sequence ID" value="Pan_g2910.t1"/>
    <property type="gene ID" value="Pan_g2910"/>
</dbReference>
<evidence type="ECO:0000313" key="1">
    <source>
        <dbReference type="Proteomes" id="UP000492821"/>
    </source>
</evidence>
<evidence type="ECO:0000313" key="2">
    <source>
        <dbReference type="WBParaSite" id="Pan_g2910.t1"/>
    </source>
</evidence>
<accession>A0A7E4VSK5</accession>
<protein>
    <submittedName>
        <fullName evidence="2">Uncharacterized protein</fullName>
    </submittedName>
</protein>
<organism evidence="1 2">
    <name type="scientific">Panagrellus redivivus</name>
    <name type="common">Microworm</name>
    <dbReference type="NCBI Taxonomy" id="6233"/>
    <lineage>
        <taxon>Eukaryota</taxon>
        <taxon>Metazoa</taxon>
        <taxon>Ecdysozoa</taxon>
        <taxon>Nematoda</taxon>
        <taxon>Chromadorea</taxon>
        <taxon>Rhabditida</taxon>
        <taxon>Tylenchina</taxon>
        <taxon>Panagrolaimomorpha</taxon>
        <taxon>Panagrolaimoidea</taxon>
        <taxon>Panagrolaimidae</taxon>
        <taxon>Panagrellus</taxon>
    </lineage>
</organism>
<dbReference type="AlphaFoldDB" id="A0A7E4VSK5"/>
<keyword evidence="1" id="KW-1185">Reference proteome</keyword>
<name>A0A7E4VSK5_PANRE</name>